<proteinExistence type="predicted"/>
<sequence length="92" mass="10906">MDYDDKTYASDTFLIRFFWKTVRAGQASYLQLTVSRIVYTQLINEMDRGINGAYYKVIDASQEVHRINKYEIRNFVAWETRRGRVDSGLRLT</sequence>
<comment type="caution">
    <text evidence="1">The sequence shown here is derived from an EMBL/GenBank/DDBJ whole genome shotgun (WGS) entry which is preliminary data.</text>
</comment>
<reference evidence="1" key="1">
    <citation type="journal article" date="2015" name="Nature">
        <title>Complex archaea that bridge the gap between prokaryotes and eukaryotes.</title>
        <authorList>
            <person name="Spang A."/>
            <person name="Saw J.H."/>
            <person name="Jorgensen S.L."/>
            <person name="Zaremba-Niedzwiedzka K."/>
            <person name="Martijn J."/>
            <person name="Lind A.E."/>
            <person name="van Eijk R."/>
            <person name="Schleper C."/>
            <person name="Guy L."/>
            <person name="Ettema T.J."/>
        </authorList>
    </citation>
    <scope>NUCLEOTIDE SEQUENCE</scope>
</reference>
<dbReference type="EMBL" id="LAZR01002582">
    <property type="protein sequence ID" value="KKN28192.1"/>
    <property type="molecule type" value="Genomic_DNA"/>
</dbReference>
<organism evidence="1">
    <name type="scientific">marine sediment metagenome</name>
    <dbReference type="NCBI Taxonomy" id="412755"/>
    <lineage>
        <taxon>unclassified sequences</taxon>
        <taxon>metagenomes</taxon>
        <taxon>ecological metagenomes</taxon>
    </lineage>
</organism>
<name>A0A0F9PTY0_9ZZZZ</name>
<accession>A0A0F9PTY0</accession>
<protein>
    <submittedName>
        <fullName evidence="1">Uncharacterized protein</fullName>
    </submittedName>
</protein>
<dbReference type="AlphaFoldDB" id="A0A0F9PTY0"/>
<evidence type="ECO:0000313" key="1">
    <source>
        <dbReference type="EMBL" id="KKN28192.1"/>
    </source>
</evidence>
<gene>
    <name evidence="1" type="ORF">LCGC14_0856930</name>
</gene>